<protein>
    <submittedName>
        <fullName evidence="6">NAD kinase</fullName>
        <ecNumber evidence="6">2.7.1.23</ecNumber>
    </submittedName>
</protein>
<reference evidence="6" key="1">
    <citation type="submission" date="2019-08" db="EMBL/GenBank/DDBJ databases">
        <authorList>
            <person name="Kucharzyk K."/>
            <person name="Murdoch R.W."/>
            <person name="Higgins S."/>
            <person name="Loffler F."/>
        </authorList>
    </citation>
    <scope>NUCLEOTIDE SEQUENCE</scope>
</reference>
<organism evidence="6">
    <name type="scientific">bioreactor metagenome</name>
    <dbReference type="NCBI Taxonomy" id="1076179"/>
    <lineage>
        <taxon>unclassified sequences</taxon>
        <taxon>metagenomes</taxon>
        <taxon>ecological metagenomes</taxon>
    </lineage>
</organism>
<comment type="caution">
    <text evidence="6">The sequence shown here is derived from an EMBL/GenBank/DDBJ whole genome shotgun (WGS) entry which is preliminary data.</text>
</comment>
<dbReference type="PANTHER" id="PTHR20275">
    <property type="entry name" value="NAD KINASE"/>
    <property type="match status" value="1"/>
</dbReference>
<keyword evidence="4" id="KW-0520">NAD</keyword>
<dbReference type="InterPro" id="IPR002504">
    <property type="entry name" value="NADK"/>
</dbReference>
<name>A0A644TVQ4_9ZZZZ</name>
<dbReference type="Pfam" id="PF20143">
    <property type="entry name" value="NAD_kinase_C"/>
    <property type="match status" value="1"/>
</dbReference>
<dbReference type="HAMAP" id="MF_00361">
    <property type="entry name" value="NAD_kinase"/>
    <property type="match status" value="1"/>
</dbReference>
<dbReference type="SUPFAM" id="SSF111331">
    <property type="entry name" value="NAD kinase/diacylglycerol kinase-like"/>
    <property type="match status" value="1"/>
</dbReference>
<evidence type="ECO:0000256" key="5">
    <source>
        <dbReference type="SAM" id="MobiDB-lite"/>
    </source>
</evidence>
<dbReference type="EC" id="2.7.1.23" evidence="6"/>
<dbReference type="InterPro" id="IPR016064">
    <property type="entry name" value="NAD/diacylglycerol_kinase_sf"/>
</dbReference>
<feature type="region of interest" description="Disordered" evidence="5">
    <location>
        <begin position="90"/>
        <end position="111"/>
    </location>
</feature>
<dbReference type="GO" id="GO:0003951">
    <property type="term" value="F:NAD+ kinase activity"/>
    <property type="evidence" value="ECO:0007669"/>
    <property type="project" value="UniProtKB-EC"/>
</dbReference>
<accession>A0A644TVQ4</accession>
<gene>
    <name evidence="6" type="primary">nadK_3</name>
    <name evidence="6" type="ORF">SDC9_16754</name>
</gene>
<dbReference type="Gene3D" id="3.40.50.10330">
    <property type="entry name" value="Probable inorganic polyphosphate/atp-NAD kinase, domain 1"/>
    <property type="match status" value="1"/>
</dbReference>
<evidence type="ECO:0000256" key="2">
    <source>
        <dbReference type="ARBA" id="ARBA00022777"/>
    </source>
</evidence>
<dbReference type="Gene3D" id="2.60.200.30">
    <property type="entry name" value="Probable inorganic polyphosphate/atp-NAD kinase, domain 2"/>
    <property type="match status" value="1"/>
</dbReference>
<sequence length="510" mass="54809">MPGCKVQFLNKRGFSLRRFKNHVAVSGHFAAVPAQAHGKLPSATCRLKSGDDIGAAAGGKNRHQHVAWPPQSFNLARKYLAEIKVAANGRKRSRIGRQRQSGQGGPVHKKPVHKLGSHVLGQSSTAAIAAEQYFAAAGKARGRAQGRLTKKICLRAKKIFAQARAFAGVLFNNIKGCIVHGAHNCRNVTWKPSYLRQSPATDKRPQACGNRLDNVTCAGMQNATSRHILLVYKARHEKAAALAQEAAQWLRQDGHDVAGVICAGTDTPAYATTPLDFVVVFGGDGTMLGVARRLVGRNVPVLGINFGRIGFLTDAQPEQWREKLEESLTGMEPVRSCMALQWTLTRKGEQIASGCAVNDVVLSRGSLSRLVLFDVYIAGERLGSLRGDGMIIATPVGSSGYSVSAGGSLLHPSMEAVAITPICPFLNTISPMVFPGDTECRFQILQGSTDCYLTVDGQEGQQLELGDTVTVNGLPDAVHFLGKGTTFFERLRSRGFALQGTECIRCGENA</sequence>
<keyword evidence="3" id="KW-0521">NADP</keyword>
<evidence type="ECO:0000256" key="3">
    <source>
        <dbReference type="ARBA" id="ARBA00022857"/>
    </source>
</evidence>
<dbReference type="InterPro" id="IPR017437">
    <property type="entry name" value="ATP-NAD_kinase_PpnK-typ_C"/>
</dbReference>
<evidence type="ECO:0000256" key="1">
    <source>
        <dbReference type="ARBA" id="ARBA00022679"/>
    </source>
</evidence>
<dbReference type="AlphaFoldDB" id="A0A644TVQ4"/>
<proteinExistence type="inferred from homology"/>
<evidence type="ECO:0000313" key="6">
    <source>
        <dbReference type="EMBL" id="MPL70990.1"/>
    </source>
</evidence>
<dbReference type="PANTHER" id="PTHR20275:SF0">
    <property type="entry name" value="NAD KINASE"/>
    <property type="match status" value="1"/>
</dbReference>
<dbReference type="GO" id="GO:0019674">
    <property type="term" value="P:NAD+ metabolic process"/>
    <property type="evidence" value="ECO:0007669"/>
    <property type="project" value="InterPro"/>
</dbReference>
<evidence type="ECO:0000256" key="4">
    <source>
        <dbReference type="ARBA" id="ARBA00023027"/>
    </source>
</evidence>
<keyword evidence="1 6" id="KW-0808">Transferase</keyword>
<dbReference type="EMBL" id="VSSQ01000056">
    <property type="protein sequence ID" value="MPL70990.1"/>
    <property type="molecule type" value="Genomic_DNA"/>
</dbReference>
<dbReference type="GO" id="GO:0006741">
    <property type="term" value="P:NADP+ biosynthetic process"/>
    <property type="evidence" value="ECO:0007669"/>
    <property type="project" value="InterPro"/>
</dbReference>
<dbReference type="InterPro" id="IPR017438">
    <property type="entry name" value="ATP-NAD_kinase_N"/>
</dbReference>
<keyword evidence="2 6" id="KW-0418">Kinase</keyword>
<dbReference type="Pfam" id="PF01513">
    <property type="entry name" value="NAD_kinase"/>
    <property type="match status" value="1"/>
</dbReference>